<dbReference type="Proteomes" id="UP000236740">
    <property type="component" value="Unassembled WGS sequence"/>
</dbReference>
<feature type="region of interest" description="Disordered" evidence="1">
    <location>
        <begin position="1"/>
        <end position="39"/>
    </location>
</feature>
<evidence type="ECO:0000313" key="2">
    <source>
        <dbReference type="EMBL" id="SEG63593.1"/>
    </source>
</evidence>
<evidence type="ECO:0000256" key="1">
    <source>
        <dbReference type="SAM" id="MobiDB-lite"/>
    </source>
</evidence>
<sequence length="39" mass="4743">MNTSTKQSPQYDTTKQDLFSKRRNKYRAEHDCSDHNRVR</sequence>
<dbReference type="EMBL" id="FNVN01000005">
    <property type="protein sequence ID" value="SEG63593.1"/>
    <property type="molecule type" value="Genomic_DNA"/>
</dbReference>
<feature type="compositionally biased region" description="Polar residues" evidence="1">
    <location>
        <begin position="1"/>
        <end position="13"/>
    </location>
</feature>
<protein>
    <submittedName>
        <fullName evidence="2">Uncharacterized protein</fullName>
    </submittedName>
</protein>
<keyword evidence="3" id="KW-1185">Reference proteome</keyword>
<gene>
    <name evidence="2" type="ORF">SAMN04488133_2984</name>
</gene>
<accession>A0A1H6BSD7</accession>
<evidence type="ECO:0000313" key="3">
    <source>
        <dbReference type="Proteomes" id="UP000236740"/>
    </source>
</evidence>
<dbReference type="AlphaFoldDB" id="A0A1H6BSD7"/>
<name>A0A1H6BSD7_9EURY</name>
<proteinExistence type="predicted"/>
<organism evidence="2 3">
    <name type="scientific">Halobellus limi</name>
    <dbReference type="NCBI Taxonomy" id="699433"/>
    <lineage>
        <taxon>Archaea</taxon>
        <taxon>Methanobacteriati</taxon>
        <taxon>Methanobacteriota</taxon>
        <taxon>Stenosarchaea group</taxon>
        <taxon>Halobacteria</taxon>
        <taxon>Halobacteriales</taxon>
        <taxon>Haloferacaceae</taxon>
        <taxon>Halobellus</taxon>
    </lineage>
</organism>
<feature type="compositionally biased region" description="Basic and acidic residues" evidence="1">
    <location>
        <begin position="14"/>
        <end position="39"/>
    </location>
</feature>
<reference evidence="2 3" key="1">
    <citation type="submission" date="2016-10" db="EMBL/GenBank/DDBJ databases">
        <authorList>
            <person name="de Groot N.N."/>
        </authorList>
    </citation>
    <scope>NUCLEOTIDE SEQUENCE [LARGE SCALE GENOMIC DNA]</scope>
    <source>
        <strain evidence="2 3">CGMCC 1.10331</strain>
    </source>
</reference>